<comment type="caution">
    <text evidence="1">The sequence shown here is derived from an EMBL/GenBank/DDBJ whole genome shotgun (WGS) entry which is preliminary data.</text>
</comment>
<dbReference type="EMBL" id="PZPL01000001">
    <property type="protein sequence ID" value="PTL72176.1"/>
    <property type="molecule type" value="Genomic_DNA"/>
</dbReference>
<evidence type="ECO:0000313" key="2">
    <source>
        <dbReference type="Proteomes" id="UP000241085"/>
    </source>
</evidence>
<evidence type="ECO:0008006" key="3">
    <source>
        <dbReference type="Google" id="ProtNLM"/>
    </source>
</evidence>
<accession>A0A2T4URM8</accession>
<keyword evidence="2" id="KW-1185">Reference proteome</keyword>
<reference evidence="1 2" key="1">
    <citation type="submission" date="2018-03" db="EMBL/GenBank/DDBJ databases">
        <title>Bacteriophage NCPPB3778 and a type I-E CRISPR drive the evolution of the US Biological Select Agent, Rathayibacter toxicus.</title>
        <authorList>
            <person name="Davis E.W.II."/>
            <person name="Tabima J.F."/>
            <person name="Weisberg A.J."/>
            <person name="Dantas Lopes L."/>
            <person name="Wiseman M.S."/>
            <person name="Wiseman M.S."/>
            <person name="Pupko T."/>
            <person name="Belcher M.S."/>
            <person name="Sechler A.J."/>
            <person name="Tancos M.A."/>
            <person name="Schroeder B.K."/>
            <person name="Murray T.D."/>
            <person name="Luster D.G."/>
            <person name="Schneider W.L."/>
            <person name="Rogers E."/>
            <person name="Andreote F.D."/>
            <person name="Grunwald N.J."/>
            <person name="Putnam M.L."/>
            <person name="Chang J.H."/>
        </authorList>
    </citation>
    <scope>NUCLEOTIDE SEQUENCE [LARGE SCALE GENOMIC DNA]</scope>
    <source>
        <strain evidence="1 2">DSM 15933</strain>
    </source>
</reference>
<name>A0A2T4URM8_9MICO</name>
<dbReference type="InterPro" id="IPR008929">
    <property type="entry name" value="Chondroitin_lyas"/>
</dbReference>
<evidence type="ECO:0000313" key="1">
    <source>
        <dbReference type="EMBL" id="PTL72176.1"/>
    </source>
</evidence>
<dbReference type="SUPFAM" id="SSF48208">
    <property type="entry name" value="Six-hairpin glycosidases"/>
    <property type="match status" value="1"/>
</dbReference>
<sequence length="550" mass="58766">MEYLRLLAEATAGLVVGVEERDPATLSHRPSMRGVKTLVAAFAAPESPRHRDASVLSAAGPLLDRLERMQRPDGLFDSENLASPPDTCFTVNDAALVLDVIAAHPDPLLEGVAERIRALLLRTVEALLVGGVHTPNHRWELTAGLLRLHALTGDARLRDRADEWLAEGIDLQADGLYSERSPNYAAYVSNPSLLVIAEATGEERYRDAVRRNLAATLDLLEDDLQVETVQSRRQDQTERFDGRSFLSQFREFAVADGDGRFAAVVRAILDRGVTEPEIHLAEALARPHLAGALPASVPWSSSGTAVFASSGLVRVRAGAVSASVFGGSDVPRHRRIASGLANSAVLVRARRGALVVEAVRVSPHFFGLGPFRPESIVAGPRIALSSRVEAGYHQPLPASARRPDGDYELGSEGRFFGSMSFPSRSSSTVALETRAAVSVDEDGVELALDFAGTDTSWVGEIVLRPGGVLSGVEEPADGAFLIPAGGTARYRVGAETLEIGPGTGSAPDRPPVFDPGELVEYVGGRDRIEGLRLLVTGRTSAPAVLRLRFS</sequence>
<dbReference type="Gene3D" id="1.50.10.100">
    <property type="entry name" value="Chondroitin AC/alginate lyase"/>
    <property type="match status" value="1"/>
</dbReference>
<dbReference type="RefSeq" id="WP_107573934.1">
    <property type="nucleotide sequence ID" value="NZ_PZPL01000001.1"/>
</dbReference>
<gene>
    <name evidence="1" type="ORF">C1I63_04505</name>
</gene>
<proteinExistence type="predicted"/>
<dbReference type="Proteomes" id="UP000241085">
    <property type="component" value="Unassembled WGS sequence"/>
</dbReference>
<dbReference type="InterPro" id="IPR008928">
    <property type="entry name" value="6-hairpin_glycosidase_sf"/>
</dbReference>
<dbReference type="GO" id="GO:0005975">
    <property type="term" value="P:carbohydrate metabolic process"/>
    <property type="evidence" value="ECO:0007669"/>
    <property type="project" value="InterPro"/>
</dbReference>
<protein>
    <recommendedName>
        <fullName evidence="3">Heparinase</fullName>
    </recommendedName>
</protein>
<dbReference type="AlphaFoldDB" id="A0A2T4URM8"/>
<organism evidence="1 2">
    <name type="scientific">Rathayibacter caricis DSM 15933</name>
    <dbReference type="NCBI Taxonomy" id="1328867"/>
    <lineage>
        <taxon>Bacteria</taxon>
        <taxon>Bacillati</taxon>
        <taxon>Actinomycetota</taxon>
        <taxon>Actinomycetes</taxon>
        <taxon>Micrococcales</taxon>
        <taxon>Microbacteriaceae</taxon>
        <taxon>Rathayibacter</taxon>
    </lineage>
</organism>